<dbReference type="InterPro" id="IPR045540">
    <property type="entry name" value="YegS/DAGK_C"/>
</dbReference>
<protein>
    <submittedName>
        <fullName evidence="2">Diacylglycerol kinase</fullName>
    </submittedName>
</protein>
<dbReference type="EMBL" id="VJVZ01000004">
    <property type="protein sequence ID" value="TRW25201.1"/>
    <property type="molecule type" value="Genomic_DNA"/>
</dbReference>
<dbReference type="Gene3D" id="3.40.50.10330">
    <property type="entry name" value="Probable inorganic polyphosphate/atp-NAD kinase, domain 1"/>
    <property type="match status" value="1"/>
</dbReference>
<dbReference type="AlphaFoldDB" id="A0A552V419"/>
<dbReference type="InterPro" id="IPR016064">
    <property type="entry name" value="NAD/diacylglycerol_kinase_sf"/>
</dbReference>
<evidence type="ECO:0000313" key="3">
    <source>
        <dbReference type="Proteomes" id="UP000320643"/>
    </source>
</evidence>
<dbReference type="Pfam" id="PF00781">
    <property type="entry name" value="DAGK_cat"/>
    <property type="match status" value="1"/>
</dbReference>
<comment type="caution">
    <text evidence="2">The sequence shown here is derived from an EMBL/GenBank/DDBJ whole genome shotgun (WGS) entry which is preliminary data.</text>
</comment>
<evidence type="ECO:0000313" key="2">
    <source>
        <dbReference type="EMBL" id="TRW25201.1"/>
    </source>
</evidence>
<organism evidence="2 3">
    <name type="scientific">Flavobacterium zepuense</name>
    <dbReference type="NCBI Taxonomy" id="2593302"/>
    <lineage>
        <taxon>Bacteria</taxon>
        <taxon>Pseudomonadati</taxon>
        <taxon>Bacteroidota</taxon>
        <taxon>Flavobacteriia</taxon>
        <taxon>Flavobacteriales</taxon>
        <taxon>Flavobacteriaceae</taxon>
        <taxon>Flavobacterium</taxon>
    </lineage>
</organism>
<name>A0A552V419_9FLAO</name>
<keyword evidence="3" id="KW-1185">Reference proteome</keyword>
<evidence type="ECO:0000259" key="1">
    <source>
        <dbReference type="PROSITE" id="PS50146"/>
    </source>
</evidence>
<dbReference type="SMART" id="SM00046">
    <property type="entry name" value="DAGKc"/>
    <property type="match status" value="1"/>
</dbReference>
<sequence>MQTKKKFLLIINPIAGGNDKAQLVAATKEFALKEGIELIEYETTGEDDETAIKNLYDEHKPERMLVAGGDGTIKIAAEAVEHHDVIIGVLPAGSANGLSVDLQLPNDLQENLEIAFHNDYMEMDMICINGKKSLHLSDIGANAELIKNYEGGTIRGKLGYALQAINTLSDMKEPFMATIVTKEKTIETEARMIVIANSQKYGTGVTINPIGVMDDGKFEIVILKNLDLLLVGKIMAGNMPLDNPDAVEIISTDAAQITTNRPVSFQIDGEFCGEEDNLDVIILPKQMRVAIPKPEAII</sequence>
<dbReference type="Proteomes" id="UP000320643">
    <property type="component" value="Unassembled WGS sequence"/>
</dbReference>
<dbReference type="SUPFAM" id="SSF111331">
    <property type="entry name" value="NAD kinase/diacylglycerol kinase-like"/>
    <property type="match status" value="1"/>
</dbReference>
<proteinExistence type="predicted"/>
<dbReference type="GO" id="GO:0016301">
    <property type="term" value="F:kinase activity"/>
    <property type="evidence" value="ECO:0007669"/>
    <property type="project" value="UniProtKB-KW"/>
</dbReference>
<dbReference type="PROSITE" id="PS50146">
    <property type="entry name" value="DAGK"/>
    <property type="match status" value="1"/>
</dbReference>
<dbReference type="OrthoDB" id="9786026at2"/>
<accession>A0A552V419</accession>
<dbReference type="Pfam" id="PF19279">
    <property type="entry name" value="YegS_C"/>
    <property type="match status" value="1"/>
</dbReference>
<keyword evidence="2" id="KW-0418">Kinase</keyword>
<dbReference type="InterPro" id="IPR017438">
    <property type="entry name" value="ATP-NAD_kinase_N"/>
</dbReference>
<reference evidence="2 3" key="1">
    <citation type="submission" date="2019-07" db="EMBL/GenBank/DDBJ databases">
        <title>Flavobacterium sp. nov., isolated from glacier ice.</title>
        <authorList>
            <person name="Liu Q."/>
            <person name="Xin Y.-H."/>
        </authorList>
    </citation>
    <scope>NUCLEOTIDE SEQUENCE [LARGE SCALE GENOMIC DNA]</scope>
    <source>
        <strain evidence="2 3">ZT4R6</strain>
    </source>
</reference>
<gene>
    <name evidence="2" type="ORF">FMM05_07800</name>
</gene>
<dbReference type="InterPro" id="IPR001206">
    <property type="entry name" value="Diacylglycerol_kinase_cat_dom"/>
</dbReference>
<dbReference type="RefSeq" id="WP_143372783.1">
    <property type="nucleotide sequence ID" value="NZ_VJVZ01000004.1"/>
</dbReference>
<dbReference type="Gene3D" id="2.60.200.40">
    <property type="match status" value="1"/>
</dbReference>
<keyword evidence="2" id="KW-0808">Transferase</keyword>
<feature type="domain" description="DAGKc" evidence="1">
    <location>
        <begin position="2"/>
        <end position="132"/>
    </location>
</feature>